<comment type="function">
    <text evidence="1">Required for ubiquinone (coenzyme Q) biosynthesis. Binds hydrophobic ubiquinone biosynthetic intermediates via its SCP2 domain and is essential for the stability of the Ubi complex. May constitute a docking platform where Ubi enzymes assemble and access their SCP2-bound polyprenyl substrates.</text>
</comment>
<comment type="pathway">
    <text evidence="1">Cofactor biosynthesis; ubiquinone biosynthesis.</text>
</comment>
<proteinExistence type="inferred from homology"/>
<dbReference type="Gene3D" id="3.30.1050.10">
    <property type="entry name" value="SCP2 sterol-binding domain"/>
    <property type="match status" value="1"/>
</dbReference>
<evidence type="ECO:0000259" key="2">
    <source>
        <dbReference type="Pfam" id="PF02036"/>
    </source>
</evidence>
<dbReference type="Pfam" id="PF02036">
    <property type="entry name" value="SCP2"/>
    <property type="match status" value="1"/>
</dbReference>
<dbReference type="InterPro" id="IPR038989">
    <property type="entry name" value="UbiJ"/>
</dbReference>
<dbReference type="GO" id="GO:0005737">
    <property type="term" value="C:cytoplasm"/>
    <property type="evidence" value="ECO:0007669"/>
    <property type="project" value="UniProtKB-SubCell"/>
</dbReference>
<dbReference type="InterPro" id="IPR036527">
    <property type="entry name" value="SCP2_sterol-bd_dom_sf"/>
</dbReference>
<dbReference type="UniPathway" id="UPA00232"/>
<evidence type="ECO:0000256" key="1">
    <source>
        <dbReference type="HAMAP-Rule" id="MF_02215"/>
    </source>
</evidence>
<evidence type="ECO:0000313" key="3">
    <source>
        <dbReference type="EMBL" id="SPY96465.1"/>
    </source>
</evidence>
<comment type="subcellular location">
    <subcellularLocation>
        <location evidence="1">Cytoplasm</location>
    </subcellularLocation>
</comment>
<name>A0A2X2C8G5_PROMI</name>
<dbReference type="PANTHER" id="PTHR38693:SF1">
    <property type="entry name" value="UBIQUINONE BIOSYNTHESIS ACCESSORY FACTOR UBIJ"/>
    <property type="match status" value="1"/>
</dbReference>
<feature type="domain" description="SCP2" evidence="2">
    <location>
        <begin position="37"/>
        <end position="135"/>
    </location>
</feature>
<sequence>MHYTKGLNSKMEKATFSHDIASQVLYPLITASMETALNHVLYQENVLKPARNRLAGKVLALSINEFPQSIYLIFSEQQVDVLTQWNDETDCTIKTKLLTLIKLTDRQKLSELINRGDITIEGDMQVVQNWSALLDMAPWEPAQYLAPYIGDLAAEGLSLAASKGLKLFTTLFGRQKAYLRDALIEEWKTAPSTLETVHFYDEIEQLAQQTAELEKRLSTLEKK</sequence>
<dbReference type="GO" id="GO:0006744">
    <property type="term" value="P:ubiquinone biosynthetic process"/>
    <property type="evidence" value="ECO:0007669"/>
    <property type="project" value="UniProtKB-UniRule"/>
</dbReference>
<organism evidence="3 4">
    <name type="scientific">Proteus mirabilis</name>
    <dbReference type="NCBI Taxonomy" id="584"/>
    <lineage>
        <taxon>Bacteria</taxon>
        <taxon>Pseudomonadati</taxon>
        <taxon>Pseudomonadota</taxon>
        <taxon>Gammaproteobacteria</taxon>
        <taxon>Enterobacterales</taxon>
        <taxon>Morganellaceae</taxon>
        <taxon>Proteus</taxon>
    </lineage>
</organism>
<dbReference type="PANTHER" id="PTHR38693">
    <property type="entry name" value="UBIQUINONE BIOSYNTHESIS PROTEIN UBIJ"/>
    <property type="match status" value="1"/>
</dbReference>
<dbReference type="InterPro" id="IPR003033">
    <property type="entry name" value="SCP2_sterol-bd_dom"/>
</dbReference>
<evidence type="ECO:0000313" key="4">
    <source>
        <dbReference type="Proteomes" id="UP000251485"/>
    </source>
</evidence>
<dbReference type="EMBL" id="UAUE01000016">
    <property type="protein sequence ID" value="SPY96465.1"/>
    <property type="molecule type" value="Genomic_DNA"/>
</dbReference>
<dbReference type="Proteomes" id="UP000251485">
    <property type="component" value="Unassembled WGS sequence"/>
</dbReference>
<dbReference type="AlphaFoldDB" id="A0A2X2C8G5"/>
<dbReference type="HAMAP" id="MF_02215">
    <property type="entry name" value="UbiJ"/>
    <property type="match status" value="1"/>
</dbReference>
<comment type="similarity">
    <text evidence="1">Belongs to the UbiJ family.</text>
</comment>
<keyword evidence="1" id="KW-0963">Cytoplasm</keyword>
<protein>
    <recommendedName>
        <fullName evidence="1">Ubiquinone biosynthesis accessory factor UbiJ</fullName>
    </recommendedName>
</protein>
<gene>
    <name evidence="1" type="primary">ubiJ</name>
    <name evidence="3" type="ORF">NCTC10975_02183</name>
</gene>
<reference evidence="3 4" key="1">
    <citation type="submission" date="2018-06" db="EMBL/GenBank/DDBJ databases">
        <authorList>
            <consortium name="Pathogen Informatics"/>
            <person name="Doyle S."/>
        </authorList>
    </citation>
    <scope>NUCLEOTIDE SEQUENCE [LARGE SCALE GENOMIC DNA]</scope>
    <source>
        <strain evidence="3 4">NCTC10975</strain>
    </source>
</reference>
<keyword evidence="1" id="KW-0831">Ubiquinone biosynthesis</keyword>
<accession>A0A2X2C8G5</accession>
<dbReference type="SUPFAM" id="SSF55718">
    <property type="entry name" value="SCP-like"/>
    <property type="match status" value="1"/>
</dbReference>